<feature type="compositionally biased region" description="Polar residues" evidence="1">
    <location>
        <begin position="1"/>
        <end position="10"/>
    </location>
</feature>
<dbReference type="EMBL" id="JACGCI010000071">
    <property type="protein sequence ID" value="KAF6748396.1"/>
    <property type="molecule type" value="Genomic_DNA"/>
</dbReference>
<dbReference type="AlphaFoldDB" id="A0A8H6HMF9"/>
<feature type="region of interest" description="Disordered" evidence="1">
    <location>
        <begin position="1"/>
        <end position="44"/>
    </location>
</feature>
<dbReference type="Proteomes" id="UP000521943">
    <property type="component" value="Unassembled WGS sequence"/>
</dbReference>
<feature type="compositionally biased region" description="Low complexity" evidence="1">
    <location>
        <begin position="169"/>
        <end position="198"/>
    </location>
</feature>
<feature type="compositionally biased region" description="Low complexity" evidence="1">
    <location>
        <begin position="34"/>
        <end position="44"/>
    </location>
</feature>
<comment type="caution">
    <text evidence="2">The sequence shown here is derived from an EMBL/GenBank/DDBJ whole genome shotgun (WGS) entry which is preliminary data.</text>
</comment>
<feature type="region of interest" description="Disordered" evidence="1">
    <location>
        <begin position="863"/>
        <end position="929"/>
    </location>
</feature>
<keyword evidence="3" id="KW-1185">Reference proteome</keyword>
<name>A0A8H6HMF9_9AGAR</name>
<reference evidence="2 3" key="1">
    <citation type="submission" date="2020-07" db="EMBL/GenBank/DDBJ databases">
        <title>Comparative genomics of pyrophilous fungi reveals a link between fire events and developmental genes.</title>
        <authorList>
            <consortium name="DOE Joint Genome Institute"/>
            <person name="Steindorff A.S."/>
            <person name="Carver A."/>
            <person name="Calhoun S."/>
            <person name="Stillman K."/>
            <person name="Liu H."/>
            <person name="Lipzen A."/>
            <person name="Pangilinan J."/>
            <person name="Labutti K."/>
            <person name="Bruns T.D."/>
            <person name="Grigoriev I.V."/>
        </authorList>
    </citation>
    <scope>NUCLEOTIDE SEQUENCE [LARGE SCALE GENOMIC DNA]</scope>
    <source>
        <strain evidence="2 3">CBS 144469</strain>
    </source>
</reference>
<dbReference type="OrthoDB" id="3256525at2759"/>
<protein>
    <submittedName>
        <fullName evidence="2">Uncharacterized protein</fullName>
    </submittedName>
</protein>
<feature type="region of interest" description="Disordered" evidence="1">
    <location>
        <begin position="104"/>
        <end position="214"/>
    </location>
</feature>
<accession>A0A8H6HMF9</accession>
<evidence type="ECO:0000313" key="2">
    <source>
        <dbReference type="EMBL" id="KAF6748396.1"/>
    </source>
</evidence>
<gene>
    <name evidence="2" type="ORF">DFP72DRAFT_1049597</name>
</gene>
<feature type="compositionally biased region" description="Basic and acidic residues" evidence="1">
    <location>
        <begin position="13"/>
        <end position="23"/>
    </location>
</feature>
<proteinExistence type="predicted"/>
<feature type="region of interest" description="Disordered" evidence="1">
    <location>
        <begin position="233"/>
        <end position="254"/>
    </location>
</feature>
<sequence length="929" mass="103070">MGSSKLTLRTSKGRPDSSEKGADQWESVYVNEDGSPSTATAPPITPIVITGAESLAEAPPKPHRPTLRKAKTLGDLLRRVPNSPGPGLPDAQKIESTTKKAFAFASSTPSPTPSHMPRAKSPSSKCKVKHKQSMPALPSTTDKEPKFTLSIKSPRAPKANNIDNTFGGNNAESDANSNSNTNSNSSNLNAKLNARNASVGRKGTGERKRTQPYEAPYFWVPPDQVMAMNLRASESAGGNRERERGRRPRTAEGFVKSAPASRVVSPERVRAVWSAAAGWGVFAWDSPRTKVPAAPNEESCGLEVDLFSVWRRLPRGAGKARKQDMNGKRSENAKQAVLGRIVDLVESIYDDESVRKRAHNGFKSLDGFRAREIVFELPRALIRAGAGWCCAVPPSPSRTLTASRLAELWTKIFPLATGANDTTEFRGIDYTGAMCCISPVLKPGTVRESLKTKRSMVLVNHEWNTIATPILYEHLTMSRGAGLKKLSATLTSEDDDGLSLGRFVKRLDLTNNAADRIPIGVAIELCQKMVNLVTFFVQLQININPVHLLAALGPQLRHLHIQDYVETFSTELLPKSHSSMSFDNLLEFLNVHPNLTSISFPFVITGLDEASHELLAKNSKSRRWPSIHKWTFQHHSQTSALALHMPPGALPSLTEVGFHRCTRPTFWSPEMEDFLVAHGDGLLTVGFEQAGEFPKPQELTRSFQYIKDFCPRTTAVEISFSAHEWRSRGRFALSAGWLAQVIRIPQITTLGVQICSPRHDEWIKCLHGVVGVPWPKVFPKLERIRVLEELDVDRYRIHDDVTRKYLTSPARWATRPICVEDLSGKILGELSKGLCTLAERFARRAARLRREVGYNERDDLFSPWPRSSSPGRLTPRAGAQISLPYPGQPIPVREESLKSPNRSTKSMRRYIQETPYLNPPVSARRQPVH</sequence>
<evidence type="ECO:0000313" key="3">
    <source>
        <dbReference type="Proteomes" id="UP000521943"/>
    </source>
</evidence>
<evidence type="ECO:0000256" key="1">
    <source>
        <dbReference type="SAM" id="MobiDB-lite"/>
    </source>
</evidence>
<organism evidence="2 3">
    <name type="scientific">Ephemerocybe angulata</name>
    <dbReference type="NCBI Taxonomy" id="980116"/>
    <lineage>
        <taxon>Eukaryota</taxon>
        <taxon>Fungi</taxon>
        <taxon>Dikarya</taxon>
        <taxon>Basidiomycota</taxon>
        <taxon>Agaricomycotina</taxon>
        <taxon>Agaricomycetes</taxon>
        <taxon>Agaricomycetidae</taxon>
        <taxon>Agaricales</taxon>
        <taxon>Agaricineae</taxon>
        <taxon>Psathyrellaceae</taxon>
        <taxon>Ephemerocybe</taxon>
    </lineage>
</organism>